<dbReference type="PROSITE" id="PS00107">
    <property type="entry name" value="PROTEIN_KINASE_ATP"/>
    <property type="match status" value="1"/>
</dbReference>
<dbReference type="InterPro" id="IPR050823">
    <property type="entry name" value="Plant_Ser_Thr_Prot_Kinase"/>
</dbReference>
<evidence type="ECO:0000259" key="4">
    <source>
        <dbReference type="PROSITE" id="PS50011"/>
    </source>
</evidence>
<dbReference type="InterPro" id="IPR000719">
    <property type="entry name" value="Prot_kinase_dom"/>
</dbReference>
<evidence type="ECO:0000256" key="3">
    <source>
        <dbReference type="PROSITE-ProRule" id="PRU10141"/>
    </source>
</evidence>
<gene>
    <name evidence="5" type="primary">PBL9_2</name>
    <name evidence="5" type="ORF">PIB30_053141</name>
</gene>
<comment type="caution">
    <text evidence="5">The sequence shown here is derived from an EMBL/GenBank/DDBJ whole genome shotgun (WGS) entry which is preliminary data.</text>
</comment>
<accession>A0ABU6QIR9</accession>
<evidence type="ECO:0000256" key="2">
    <source>
        <dbReference type="ARBA" id="ARBA00022475"/>
    </source>
</evidence>
<protein>
    <submittedName>
        <fullName evidence="5">Serine/threonine-protein kinase pbl9</fullName>
    </submittedName>
</protein>
<sequence>MMPPTPTSEGEILHCSNLKSFSLSELKAATRNFHRNNLLGEGDFGSVFKGWIDESSLVAAKPGTGVVIAVKILNQDGLEGHSEWLAEVNYLAQFSHSHLVRLIGYCLKDKDRLLVYEYMPRGSLENYLGSAHFQPLSWSLRLKIALDAAKGLAFLHIAETKVVCLDFKASNVLLDSNYNAKLSVSVLAKDGISYDQTNANAAREFRHASRNIAPEFILTGHLTARGNVYSFGVFLLEMLSGKRVFDNYRPTGQRNLVEWAKPYLANKCEVLQVLDTHLEGQYSVEDAYKLATLTLQCISELPKSRPNMDEVVALLEQLQAPIC</sequence>
<proteinExistence type="predicted"/>
<keyword evidence="5" id="KW-0808">Transferase</keyword>
<keyword evidence="5" id="KW-0418">Kinase</keyword>
<evidence type="ECO:0000313" key="6">
    <source>
        <dbReference type="Proteomes" id="UP001341840"/>
    </source>
</evidence>
<dbReference type="PROSITE" id="PS50011">
    <property type="entry name" value="PROTEIN_KINASE_DOM"/>
    <property type="match status" value="1"/>
</dbReference>
<feature type="binding site" evidence="3">
    <location>
        <position position="71"/>
    </location>
    <ligand>
        <name>ATP</name>
        <dbReference type="ChEBI" id="CHEBI:30616"/>
    </ligand>
</feature>
<keyword evidence="2" id="KW-0472">Membrane</keyword>
<organism evidence="5 6">
    <name type="scientific">Stylosanthes scabra</name>
    <dbReference type="NCBI Taxonomy" id="79078"/>
    <lineage>
        <taxon>Eukaryota</taxon>
        <taxon>Viridiplantae</taxon>
        <taxon>Streptophyta</taxon>
        <taxon>Embryophyta</taxon>
        <taxon>Tracheophyta</taxon>
        <taxon>Spermatophyta</taxon>
        <taxon>Magnoliopsida</taxon>
        <taxon>eudicotyledons</taxon>
        <taxon>Gunneridae</taxon>
        <taxon>Pentapetalae</taxon>
        <taxon>rosids</taxon>
        <taxon>fabids</taxon>
        <taxon>Fabales</taxon>
        <taxon>Fabaceae</taxon>
        <taxon>Papilionoideae</taxon>
        <taxon>50 kb inversion clade</taxon>
        <taxon>dalbergioids sensu lato</taxon>
        <taxon>Dalbergieae</taxon>
        <taxon>Pterocarpus clade</taxon>
        <taxon>Stylosanthes</taxon>
    </lineage>
</organism>
<keyword evidence="6" id="KW-1185">Reference proteome</keyword>
<evidence type="ECO:0000256" key="1">
    <source>
        <dbReference type="ARBA" id="ARBA00004236"/>
    </source>
</evidence>
<dbReference type="SUPFAM" id="SSF56112">
    <property type="entry name" value="Protein kinase-like (PK-like)"/>
    <property type="match status" value="1"/>
</dbReference>
<comment type="subcellular location">
    <subcellularLocation>
        <location evidence="1">Cell membrane</location>
    </subcellularLocation>
</comment>
<dbReference type="InterPro" id="IPR017441">
    <property type="entry name" value="Protein_kinase_ATP_BS"/>
</dbReference>
<dbReference type="Proteomes" id="UP001341840">
    <property type="component" value="Unassembled WGS sequence"/>
</dbReference>
<dbReference type="InterPro" id="IPR001245">
    <property type="entry name" value="Ser-Thr/Tyr_kinase_cat_dom"/>
</dbReference>
<name>A0ABU6QIR9_9FABA</name>
<feature type="domain" description="Protein kinase" evidence="4">
    <location>
        <begin position="33"/>
        <end position="318"/>
    </location>
</feature>
<keyword evidence="3" id="KW-0547">Nucleotide-binding</keyword>
<reference evidence="5 6" key="1">
    <citation type="journal article" date="2023" name="Plants (Basel)">
        <title>Bridging the Gap: Combining Genomics and Transcriptomics Approaches to Understand Stylosanthes scabra, an Orphan Legume from the Brazilian Caatinga.</title>
        <authorList>
            <person name="Ferreira-Neto J.R.C."/>
            <person name="da Silva M.D."/>
            <person name="Binneck E."/>
            <person name="de Melo N.F."/>
            <person name="da Silva R.H."/>
            <person name="de Melo A.L.T.M."/>
            <person name="Pandolfi V."/>
            <person name="Bustamante F.O."/>
            <person name="Brasileiro-Vidal A.C."/>
            <person name="Benko-Iseppon A.M."/>
        </authorList>
    </citation>
    <scope>NUCLEOTIDE SEQUENCE [LARGE SCALE GENOMIC DNA]</scope>
    <source>
        <tissue evidence="5">Leaves</tissue>
    </source>
</reference>
<dbReference type="EMBL" id="JASCZI010000392">
    <property type="protein sequence ID" value="MED6111530.1"/>
    <property type="molecule type" value="Genomic_DNA"/>
</dbReference>
<dbReference type="InterPro" id="IPR011009">
    <property type="entry name" value="Kinase-like_dom_sf"/>
</dbReference>
<dbReference type="Gene3D" id="1.10.510.10">
    <property type="entry name" value="Transferase(Phosphotransferase) domain 1"/>
    <property type="match status" value="1"/>
</dbReference>
<dbReference type="PANTHER" id="PTHR45621">
    <property type="entry name" value="OS01G0588500 PROTEIN-RELATED"/>
    <property type="match status" value="1"/>
</dbReference>
<dbReference type="Gene3D" id="3.30.200.20">
    <property type="entry name" value="Phosphorylase Kinase, domain 1"/>
    <property type="match status" value="1"/>
</dbReference>
<dbReference type="GO" id="GO:0016301">
    <property type="term" value="F:kinase activity"/>
    <property type="evidence" value="ECO:0007669"/>
    <property type="project" value="UniProtKB-KW"/>
</dbReference>
<evidence type="ECO:0000313" key="5">
    <source>
        <dbReference type="EMBL" id="MED6111530.1"/>
    </source>
</evidence>
<keyword evidence="3" id="KW-0067">ATP-binding</keyword>
<keyword evidence="2" id="KW-1003">Cell membrane</keyword>
<dbReference type="Pfam" id="PF07714">
    <property type="entry name" value="PK_Tyr_Ser-Thr"/>
    <property type="match status" value="1"/>
</dbReference>